<name>A0A2K5KX82_CERAT</name>
<organism evidence="1 2">
    <name type="scientific">Cercocebus atys</name>
    <name type="common">Sooty mangabey</name>
    <name type="synonym">Cercocebus torquatus atys</name>
    <dbReference type="NCBI Taxonomy" id="9531"/>
    <lineage>
        <taxon>Eukaryota</taxon>
        <taxon>Metazoa</taxon>
        <taxon>Chordata</taxon>
        <taxon>Craniata</taxon>
        <taxon>Vertebrata</taxon>
        <taxon>Euteleostomi</taxon>
        <taxon>Mammalia</taxon>
        <taxon>Eutheria</taxon>
        <taxon>Euarchontoglires</taxon>
        <taxon>Primates</taxon>
        <taxon>Haplorrhini</taxon>
        <taxon>Catarrhini</taxon>
        <taxon>Cercopithecidae</taxon>
        <taxon>Cercopithecinae</taxon>
        <taxon>Cercocebus</taxon>
    </lineage>
</organism>
<evidence type="ECO:0000313" key="2">
    <source>
        <dbReference type="Proteomes" id="UP000233060"/>
    </source>
</evidence>
<dbReference type="Ensembl" id="ENSCATT00000020026.1">
    <property type="protein sequence ID" value="ENSCATP00000005268.1"/>
    <property type="gene ID" value="ENSCATG00000017519.1"/>
</dbReference>
<sequence>MSAPEPPAGDGIQAVSPAGSKCCCPQGNPASCWGPSALLCCTGCFPLHGLRSLSLCLFFPIATVQDFPHYPLPPFLHSLVSLTFPEPCKCVRFPRASPR</sequence>
<proteinExistence type="predicted"/>
<evidence type="ECO:0000313" key="1">
    <source>
        <dbReference type="Ensembl" id="ENSCATP00000005268.1"/>
    </source>
</evidence>
<dbReference type="Proteomes" id="UP000233060">
    <property type="component" value="Unassembled WGS sequence"/>
</dbReference>
<accession>A0A2K5KX82</accession>
<keyword evidence="2" id="KW-1185">Reference proteome</keyword>
<dbReference type="GeneTree" id="ENSGT01000000215472"/>
<protein>
    <submittedName>
        <fullName evidence="1">Uncharacterized protein</fullName>
    </submittedName>
</protein>
<dbReference type="AlphaFoldDB" id="A0A2K5KX82"/>
<reference evidence="1" key="2">
    <citation type="submission" date="2025-09" db="UniProtKB">
        <authorList>
            <consortium name="Ensembl"/>
        </authorList>
    </citation>
    <scope>IDENTIFICATION</scope>
</reference>
<reference evidence="1" key="1">
    <citation type="submission" date="2025-08" db="UniProtKB">
        <authorList>
            <consortium name="Ensembl"/>
        </authorList>
    </citation>
    <scope>IDENTIFICATION</scope>
</reference>
<dbReference type="Bgee" id="ENSCATG00000017519">
    <property type="expression patterns" value="Expressed in frontal cortex and 8 other cell types or tissues"/>
</dbReference>